<sequence length="208" mass="23430">MEFILRDPIEGNFQFPVNPEEVQIKRDRQFETVTILSLGEIDLFQGERIKEITFSSFFPKYHDTYCNCSQDTGGHPDPQVAMNRLTSLLTKKRPVRLSITGTIINALVYVTSHNSTFKGGEPGDIYFDITFRTWKGFKVGTLGAKASTRPDTKPVPKVYTVISGDTLTAIAKRELGNSSKWRDIYNGNKKVIGRDPDLIKPGQKLVMP</sequence>
<feature type="domain" description="LysM" evidence="1">
    <location>
        <begin position="157"/>
        <end position="207"/>
    </location>
</feature>
<dbReference type="CDD" id="cd00118">
    <property type="entry name" value="LysM"/>
    <property type="match status" value="1"/>
</dbReference>
<dbReference type="PANTHER" id="PTHR34700">
    <property type="entry name" value="POTASSIUM BINDING PROTEIN KBP"/>
    <property type="match status" value="1"/>
</dbReference>
<evidence type="ECO:0000259" key="1">
    <source>
        <dbReference type="PROSITE" id="PS51782"/>
    </source>
</evidence>
<dbReference type="PANTHER" id="PTHR34700:SF4">
    <property type="entry name" value="PHAGE-LIKE ELEMENT PBSX PROTEIN XKDP"/>
    <property type="match status" value="1"/>
</dbReference>
<evidence type="ECO:0000313" key="3">
    <source>
        <dbReference type="Proteomes" id="UP000502248"/>
    </source>
</evidence>
<dbReference type="InterPro" id="IPR036779">
    <property type="entry name" value="LysM_dom_sf"/>
</dbReference>
<dbReference type="RefSeq" id="WP_169282964.1">
    <property type="nucleotide sequence ID" value="NZ_CP051680.1"/>
</dbReference>
<protein>
    <submittedName>
        <fullName evidence="2">LysM peptidoglycan-binding domain-containing protein</fullName>
    </submittedName>
</protein>
<organism evidence="2 3">
    <name type="scientific">Cohnella herbarum</name>
    <dbReference type="NCBI Taxonomy" id="2728023"/>
    <lineage>
        <taxon>Bacteria</taxon>
        <taxon>Bacillati</taxon>
        <taxon>Bacillota</taxon>
        <taxon>Bacilli</taxon>
        <taxon>Bacillales</taxon>
        <taxon>Paenibacillaceae</taxon>
        <taxon>Cohnella</taxon>
    </lineage>
</organism>
<dbReference type="AlphaFoldDB" id="A0A7Z2VNR8"/>
<dbReference type="EMBL" id="CP051680">
    <property type="protein sequence ID" value="QJD86718.1"/>
    <property type="molecule type" value="Genomic_DNA"/>
</dbReference>
<dbReference type="KEGG" id="cheb:HH215_28465"/>
<dbReference type="InterPro" id="IPR018392">
    <property type="entry name" value="LysM"/>
</dbReference>
<accession>A0A7Z2VNR8</accession>
<keyword evidence="3" id="KW-1185">Reference proteome</keyword>
<proteinExistence type="predicted"/>
<name>A0A7Z2VNR8_9BACL</name>
<dbReference type="Gene3D" id="3.10.350.10">
    <property type="entry name" value="LysM domain"/>
    <property type="match status" value="1"/>
</dbReference>
<dbReference type="Proteomes" id="UP000502248">
    <property type="component" value="Chromosome"/>
</dbReference>
<dbReference type="PROSITE" id="PS51782">
    <property type="entry name" value="LYSM"/>
    <property type="match status" value="1"/>
</dbReference>
<dbReference type="Pfam" id="PF01476">
    <property type="entry name" value="LysM"/>
    <property type="match status" value="1"/>
</dbReference>
<gene>
    <name evidence="2" type="ORF">HH215_28465</name>
</gene>
<dbReference type="InterPro" id="IPR052196">
    <property type="entry name" value="Bact_Kbp"/>
</dbReference>
<reference evidence="2 3" key="1">
    <citation type="submission" date="2020-04" db="EMBL/GenBank/DDBJ databases">
        <title>Genome sequencing of novel species.</title>
        <authorList>
            <person name="Heo J."/>
            <person name="Kim S.-J."/>
            <person name="Kim J.-S."/>
            <person name="Hong S.-B."/>
            <person name="Kwon S.-W."/>
        </authorList>
    </citation>
    <scope>NUCLEOTIDE SEQUENCE [LARGE SCALE GENOMIC DNA]</scope>
    <source>
        <strain evidence="2 3">MFER-1</strain>
    </source>
</reference>
<evidence type="ECO:0000313" key="2">
    <source>
        <dbReference type="EMBL" id="QJD86718.1"/>
    </source>
</evidence>
<dbReference type="SMART" id="SM00257">
    <property type="entry name" value="LysM"/>
    <property type="match status" value="1"/>
</dbReference>
<dbReference type="SUPFAM" id="SSF54106">
    <property type="entry name" value="LysM domain"/>
    <property type="match status" value="1"/>
</dbReference>